<evidence type="ECO:0000256" key="3">
    <source>
        <dbReference type="ARBA" id="ARBA00024226"/>
    </source>
</evidence>
<dbReference type="PANTHER" id="PTHR11699">
    <property type="entry name" value="ALDEHYDE DEHYDROGENASE-RELATED"/>
    <property type="match status" value="1"/>
</dbReference>
<evidence type="ECO:0000256" key="4">
    <source>
        <dbReference type="ARBA" id="ARBA00049194"/>
    </source>
</evidence>
<dbReference type="Gene3D" id="3.40.605.10">
    <property type="entry name" value="Aldehyde Dehydrogenase, Chain A, domain 1"/>
    <property type="match status" value="1"/>
</dbReference>
<dbReference type="Proteomes" id="UP000044602">
    <property type="component" value="Unassembled WGS sequence"/>
</dbReference>
<dbReference type="GO" id="GO:0019441">
    <property type="term" value="P:L-tryptophan catabolic process to kynurenine"/>
    <property type="evidence" value="ECO:0007669"/>
    <property type="project" value="InterPro"/>
</dbReference>
<evidence type="ECO:0000256" key="2">
    <source>
        <dbReference type="ARBA" id="ARBA00023002"/>
    </source>
</evidence>
<dbReference type="InterPro" id="IPR029510">
    <property type="entry name" value="Ald_DH_CS_GLU"/>
</dbReference>
<dbReference type="InterPro" id="IPR016160">
    <property type="entry name" value="Ald_DH_CS_CYS"/>
</dbReference>
<evidence type="ECO:0000313" key="9">
    <source>
        <dbReference type="Proteomes" id="UP000044602"/>
    </source>
</evidence>
<gene>
    <name evidence="8" type="ORF">BN1708_015971</name>
</gene>
<name>A0A0G4MBN8_VERLO</name>
<organism evidence="8 9">
    <name type="scientific">Verticillium longisporum</name>
    <name type="common">Verticillium dahliae var. longisporum</name>
    <dbReference type="NCBI Taxonomy" id="100787"/>
    <lineage>
        <taxon>Eukaryota</taxon>
        <taxon>Fungi</taxon>
        <taxon>Dikarya</taxon>
        <taxon>Ascomycota</taxon>
        <taxon>Pezizomycotina</taxon>
        <taxon>Sordariomycetes</taxon>
        <taxon>Hypocreomycetidae</taxon>
        <taxon>Glomerellales</taxon>
        <taxon>Plectosphaerellaceae</taxon>
        <taxon>Verticillium</taxon>
    </lineage>
</organism>
<feature type="domain" description="Aldehyde dehydrogenase" evidence="7">
    <location>
        <begin position="253"/>
        <end position="650"/>
    </location>
</feature>
<protein>
    <recommendedName>
        <fullName evidence="3">aldehyde dehydrogenase (NAD(+))</fullName>
        <ecNumber evidence="3">1.2.1.3</ecNumber>
    </recommendedName>
</protein>
<dbReference type="PROSITE" id="PS00687">
    <property type="entry name" value="ALDEHYDE_DEHYDR_GLU"/>
    <property type="match status" value="1"/>
</dbReference>
<dbReference type="SUPFAM" id="SSF53720">
    <property type="entry name" value="ALDH-like"/>
    <property type="match status" value="1"/>
</dbReference>
<keyword evidence="2 6" id="KW-0560">Oxidoreductase</keyword>
<dbReference type="Gene3D" id="3.50.30.50">
    <property type="entry name" value="Putative cyclase"/>
    <property type="match status" value="1"/>
</dbReference>
<evidence type="ECO:0000256" key="5">
    <source>
        <dbReference type="PROSITE-ProRule" id="PRU10007"/>
    </source>
</evidence>
<dbReference type="EMBL" id="CVQH01021785">
    <property type="protein sequence ID" value="CRK31556.1"/>
    <property type="molecule type" value="Genomic_DNA"/>
</dbReference>
<comment type="catalytic activity">
    <reaction evidence="4">
        <text>an aldehyde + NAD(+) + H2O = a carboxylate + NADH + 2 H(+)</text>
        <dbReference type="Rhea" id="RHEA:16185"/>
        <dbReference type="ChEBI" id="CHEBI:15377"/>
        <dbReference type="ChEBI" id="CHEBI:15378"/>
        <dbReference type="ChEBI" id="CHEBI:17478"/>
        <dbReference type="ChEBI" id="CHEBI:29067"/>
        <dbReference type="ChEBI" id="CHEBI:57540"/>
        <dbReference type="ChEBI" id="CHEBI:57945"/>
        <dbReference type="EC" id="1.2.1.3"/>
    </reaction>
</comment>
<evidence type="ECO:0000256" key="6">
    <source>
        <dbReference type="RuleBase" id="RU003345"/>
    </source>
</evidence>
<dbReference type="GO" id="GO:0004029">
    <property type="term" value="F:aldehyde dehydrogenase (NAD+) activity"/>
    <property type="evidence" value="ECO:0007669"/>
    <property type="project" value="UniProtKB-EC"/>
</dbReference>
<evidence type="ECO:0000259" key="7">
    <source>
        <dbReference type="Pfam" id="PF00171"/>
    </source>
</evidence>
<dbReference type="InterPro" id="IPR016162">
    <property type="entry name" value="Ald_DH_N"/>
</dbReference>
<dbReference type="AlphaFoldDB" id="A0A0G4MBN8"/>
<dbReference type="InterPro" id="IPR037175">
    <property type="entry name" value="KFase_sf"/>
</dbReference>
<feature type="active site" evidence="5">
    <location>
        <position position="488"/>
    </location>
</feature>
<proteinExistence type="inferred from homology"/>
<dbReference type="STRING" id="100787.A0A0G4MBN8"/>
<dbReference type="InterPro" id="IPR016161">
    <property type="entry name" value="Ald_DH/histidinol_DH"/>
</dbReference>
<dbReference type="EC" id="1.2.1.3" evidence="3"/>
<dbReference type="PROSITE" id="PS00070">
    <property type="entry name" value="ALDEHYDE_DEHYDR_CYS"/>
    <property type="match status" value="1"/>
</dbReference>
<comment type="similarity">
    <text evidence="1 6">Belongs to the aldehyde dehydrogenase family.</text>
</comment>
<evidence type="ECO:0000256" key="1">
    <source>
        <dbReference type="ARBA" id="ARBA00009986"/>
    </source>
</evidence>
<accession>A0A0G4MBN8</accession>
<keyword evidence="9" id="KW-1185">Reference proteome</keyword>
<dbReference type="FunFam" id="3.40.605.10:FF:000001">
    <property type="entry name" value="Aldehyde dehydrogenase 1"/>
    <property type="match status" value="1"/>
</dbReference>
<dbReference type="Pfam" id="PF00171">
    <property type="entry name" value="Aldedh"/>
    <property type="match status" value="1"/>
</dbReference>
<dbReference type="GO" id="GO:0004061">
    <property type="term" value="F:arylformamidase activity"/>
    <property type="evidence" value="ECO:0007669"/>
    <property type="project" value="InterPro"/>
</dbReference>
<dbReference type="InterPro" id="IPR015590">
    <property type="entry name" value="Aldehyde_DH_dom"/>
</dbReference>
<sequence>MTQTENTPARRPAFSELPLRKGDPSYSAWGLWGLDDQLGTLNLITPSVVKNASSEIKDGLRFSLNWSLSEPKTPGFRRHEFAYEHSIVGPGNVLDDTLNFNTQKSTQWDGLRHFAYQKEGLFYNGITKDDMLKSQEGSLGIHNWHTKGGIATRGFLIDYWAYAELVGQKYDPSTPHAIKYDDIVSCLEWQHGQSPGGLEPQPGDILIIRSGFTARYVNLSAEEEKNGGEAWPPASCGLQLDVFPVIFVDSQHSNGQRITLLNPVDDSVVVDDLQLAGKEDVDRAVALANEAFRKGPWASFTGVQRAACLNKFADIVEKNVDHLAYCESLPTGRPIAGIIHMDLAHMAQVFRYYAGWADKIAGQSFSEDNGFAKIVRYEPLGVCASLASYNATFLYIGWKLAPALAAGNTVIFKPSEKSPLGILAMAPLFVEAGFPPGVVQFLTGARETGALLSSHQRIAKISFTGSIAAGRAVQEAATNSNLKKVTLELGGKSAAVVFDDVDFDLCVGCVGGGFLANSGQICVAASRVLIQESIATKFIQAIKEVFERARDGMGSSPLELSTQHGPVVDKSQFDRIMGYIEKGKQSAELVTGGNRKGSKGCFIEPTLFVNPTSDSPIWKEEIFGPVLTVKTFKTEKEAIELANDTVYGLALHIKITAAKL</sequence>
<dbReference type="Gene3D" id="3.40.309.10">
    <property type="entry name" value="Aldehyde Dehydrogenase, Chain A, domain 2"/>
    <property type="match status" value="1"/>
</dbReference>
<dbReference type="InterPro" id="IPR016163">
    <property type="entry name" value="Ald_DH_C"/>
</dbReference>
<evidence type="ECO:0000313" key="8">
    <source>
        <dbReference type="EMBL" id="CRK31556.1"/>
    </source>
</evidence>
<reference evidence="8 9" key="1">
    <citation type="submission" date="2015-05" db="EMBL/GenBank/DDBJ databases">
        <authorList>
            <person name="Wang D.B."/>
            <person name="Wang M."/>
        </authorList>
    </citation>
    <scope>NUCLEOTIDE SEQUENCE [LARGE SCALE GENOMIC DNA]</scope>
    <source>
        <strain evidence="8">VL1</strain>
    </source>
</reference>